<reference evidence="2 3" key="1">
    <citation type="journal article" date="2010" name="Stand. Genomic Sci.">
        <title>Complete genome sequence of Arcobacter nitrofigilis type strain (CI).</title>
        <authorList>
            <person name="Pati A."/>
            <person name="Gronow S."/>
            <person name="Lapidus A."/>
            <person name="Copeland A."/>
            <person name="Glavina Del Rio T."/>
            <person name="Nolan M."/>
            <person name="Lucas S."/>
            <person name="Tice H."/>
            <person name="Cheng J.F."/>
            <person name="Han C."/>
            <person name="Chertkov O."/>
            <person name="Bruce D."/>
            <person name="Tapia R."/>
            <person name="Goodwin L."/>
            <person name="Pitluck S."/>
            <person name="Liolios K."/>
            <person name="Ivanova N."/>
            <person name="Mavromatis K."/>
            <person name="Chen A."/>
            <person name="Palaniappan K."/>
            <person name="Land M."/>
            <person name="Hauser L."/>
            <person name="Chang Y.J."/>
            <person name="Jeffries C.D."/>
            <person name="Detter J.C."/>
            <person name="Rohde M."/>
            <person name="Goker M."/>
            <person name="Bristow J."/>
            <person name="Eisen J.A."/>
            <person name="Markowitz V."/>
            <person name="Hugenholtz P."/>
            <person name="Klenk H.P."/>
            <person name="Kyrpides N.C."/>
        </authorList>
    </citation>
    <scope>NUCLEOTIDE SEQUENCE [LARGE SCALE GENOMIC DNA]</scope>
    <source>
        <strain evidence="3">ATCC 33309 / DSM 7299 / CCUG 15893 / LMG 7604 / NCTC 12251 / CI</strain>
    </source>
</reference>
<evidence type="ECO:0000256" key="1">
    <source>
        <dbReference type="SAM" id="SignalP"/>
    </source>
</evidence>
<dbReference type="Proteomes" id="UP000000939">
    <property type="component" value="Chromosome"/>
</dbReference>
<feature type="chain" id="PRO_5003078023" description="Lipoprotein" evidence="1">
    <location>
        <begin position="22"/>
        <end position="353"/>
    </location>
</feature>
<dbReference type="AlphaFoldDB" id="D5V4T0"/>
<dbReference type="OrthoDB" id="9812120at2"/>
<keyword evidence="1" id="KW-0732">Signal</keyword>
<dbReference type="STRING" id="572480.Arnit_1327"/>
<keyword evidence="3" id="KW-1185">Reference proteome</keyword>
<dbReference type="RefSeq" id="WP_013135130.1">
    <property type="nucleotide sequence ID" value="NC_014166.1"/>
</dbReference>
<organism evidence="2 3">
    <name type="scientific">Arcobacter nitrofigilis (strain ATCC 33309 / DSM 7299 / CCUG 15893 / LMG 7604 / NCTC 12251 / CI)</name>
    <name type="common">Campylobacter nitrofigilis</name>
    <dbReference type="NCBI Taxonomy" id="572480"/>
    <lineage>
        <taxon>Bacteria</taxon>
        <taxon>Pseudomonadati</taxon>
        <taxon>Campylobacterota</taxon>
        <taxon>Epsilonproteobacteria</taxon>
        <taxon>Campylobacterales</taxon>
        <taxon>Arcobacteraceae</taxon>
        <taxon>Arcobacter</taxon>
    </lineage>
</organism>
<gene>
    <name evidence="2" type="ordered locus">Arnit_1327</name>
</gene>
<proteinExistence type="predicted"/>
<sequence precursor="true">MYKIKNIIILTSLVFTTFLNANQENLNQENPNLKSITTLENPIQEDTTKAIQQNVPIEENITKNITENNTIEKKEVLKKEIVPNTYDPKDILIGFYGRPFAKSLGILGELDIDALTKKMKLVKKEYEAISNGVKIVPTYHIIKDVATLESGNDFDHIKPLNELLIMKYINRAQKENFAVILDVQLGTMTPIEAVKPILKFLKYPNVHIAIDPEFKIPKHRKYPPGKLIGHIFAKDVNEVQEAMQNYMIENHIEGKRMLLIHMFYERMLRNKSLVKKYDKINLTYNIDGHGKASTKISIYNHLYNKDANKIAQGGFKIFYKNDKKPLMTPKEILGLEPVKGRMMWTKPNYINYH</sequence>
<dbReference type="EMBL" id="CP001999">
    <property type="protein sequence ID" value="ADG92985.1"/>
    <property type="molecule type" value="Genomic_DNA"/>
</dbReference>
<accession>D5V4T0</accession>
<name>D5V4T0_ARCNC</name>
<evidence type="ECO:0000313" key="3">
    <source>
        <dbReference type="Proteomes" id="UP000000939"/>
    </source>
</evidence>
<protein>
    <recommendedName>
        <fullName evidence="4">Lipoprotein</fullName>
    </recommendedName>
</protein>
<evidence type="ECO:0000313" key="2">
    <source>
        <dbReference type="EMBL" id="ADG92985.1"/>
    </source>
</evidence>
<dbReference type="eggNOG" id="COG3266">
    <property type="taxonomic scope" value="Bacteria"/>
</dbReference>
<feature type="signal peptide" evidence="1">
    <location>
        <begin position="1"/>
        <end position="21"/>
    </location>
</feature>
<dbReference type="HOGENOM" id="CLU_037716_1_0_7"/>
<dbReference type="KEGG" id="ant:Arnit_1327"/>
<evidence type="ECO:0008006" key="4">
    <source>
        <dbReference type="Google" id="ProtNLM"/>
    </source>
</evidence>